<evidence type="ECO:0000313" key="3">
    <source>
        <dbReference type="Proteomes" id="UP001279860"/>
    </source>
</evidence>
<sequence>MAHRIKEASGKKYRCKWFYPRYRGKCDGIQGIGGSDILLRCLSSLFYQQSSGSHGETYKKNRETYASGMGDKFAEDFAFSYENAGLGKFGGAISPSGILFSDTTVKNTQAFSLLRQDHEVDYRALTTDEVKAIEKLAAGDSDRAHRLKAAGCVLVHCSAGYSEGSSEYQYFKGLEDEGAAYQREQSELVGQTVTYYKASTTKVTYPVPVEATTAGLFRYDNVDKKADAEAAIIDKGKENTAQFYSSVTGLSKEWVKGITEVAAPMVGAGAAALTGKVAERTIARSQAAEGLPTSGKTLSREETSIISRGNSGGSVAGASSTESGPLLLEYKPGVADKSKLPVVIAETPSVNRGSLAGVGSSSSSPAVAIGEGTELAGSVATKGEQLLDGLVNSGVKITPENVVDIRKLSDGKTVWLETGNDAAGLQHIYRHANEFAGKGIPKEQIPDAIFTALEKGKIVGYQGKGTGRPIYEYQFNGQMHRAAITVGNNGFIVGANPQ</sequence>
<dbReference type="Proteomes" id="UP001279860">
    <property type="component" value="Unassembled WGS sequence"/>
</dbReference>
<organism evidence="2 3">
    <name type="scientific">Vibrio rhizosphaerae</name>
    <dbReference type="NCBI Taxonomy" id="398736"/>
    <lineage>
        <taxon>Bacteria</taxon>
        <taxon>Pseudomonadati</taxon>
        <taxon>Pseudomonadota</taxon>
        <taxon>Gammaproteobacteria</taxon>
        <taxon>Vibrionales</taxon>
        <taxon>Vibrionaceae</taxon>
        <taxon>Vibrio</taxon>
    </lineage>
</organism>
<protein>
    <submittedName>
        <fullName evidence="2">Uncharacterized protein</fullName>
    </submittedName>
</protein>
<name>A0ABU4ISR5_9VIBR</name>
<dbReference type="EMBL" id="JAWRCP010000001">
    <property type="protein sequence ID" value="MDW6092424.1"/>
    <property type="molecule type" value="Genomic_DNA"/>
</dbReference>
<dbReference type="RefSeq" id="WP_318584669.1">
    <property type="nucleotide sequence ID" value="NZ_JAWRCP010000001.1"/>
</dbReference>
<keyword evidence="3" id="KW-1185">Reference proteome</keyword>
<gene>
    <name evidence="2" type="ORF">SBX64_07685</name>
</gene>
<evidence type="ECO:0000313" key="2">
    <source>
        <dbReference type="EMBL" id="MDW6092424.1"/>
    </source>
</evidence>
<reference evidence="2 3" key="1">
    <citation type="submission" date="2023-11" db="EMBL/GenBank/DDBJ databases">
        <title>Plant-associative lifestyle of Vibrio porteresiae and its evolutionary dynamics.</title>
        <authorList>
            <person name="Rameshkumar N."/>
            <person name="Kirti K."/>
        </authorList>
    </citation>
    <scope>NUCLEOTIDE SEQUENCE [LARGE SCALE GENOMIC DNA]</scope>
    <source>
        <strain evidence="2 3">MSSRF7</strain>
    </source>
</reference>
<comment type="caution">
    <text evidence="2">The sequence shown here is derived from an EMBL/GenBank/DDBJ whole genome shotgun (WGS) entry which is preliminary data.</text>
</comment>
<evidence type="ECO:0000256" key="1">
    <source>
        <dbReference type="SAM" id="MobiDB-lite"/>
    </source>
</evidence>
<feature type="region of interest" description="Disordered" evidence="1">
    <location>
        <begin position="287"/>
        <end position="320"/>
    </location>
</feature>
<accession>A0ABU4ISR5</accession>
<proteinExistence type="predicted"/>